<evidence type="ECO:0000256" key="3">
    <source>
        <dbReference type="HAMAP-Rule" id="MF_00128"/>
    </source>
</evidence>
<protein>
    <recommendedName>
        <fullName evidence="3">Protein NrdI</fullName>
    </recommendedName>
</protein>
<dbReference type="Proteomes" id="UP001060336">
    <property type="component" value="Chromosome"/>
</dbReference>
<evidence type="ECO:0000313" key="4">
    <source>
        <dbReference type="EMBL" id="UUX48917.1"/>
    </source>
</evidence>
<proteinExistence type="inferred from homology"/>
<dbReference type="InterPro" id="IPR004465">
    <property type="entry name" value="RNR_NrdI"/>
</dbReference>
<dbReference type="SUPFAM" id="SSF52218">
    <property type="entry name" value="Flavoproteins"/>
    <property type="match status" value="1"/>
</dbReference>
<dbReference type="Pfam" id="PF07972">
    <property type="entry name" value="Flavodoxin_NdrI"/>
    <property type="match status" value="1"/>
</dbReference>
<evidence type="ECO:0000313" key="5">
    <source>
        <dbReference type="Proteomes" id="UP001060336"/>
    </source>
</evidence>
<dbReference type="KEGG" id="naci:NUH88_16125"/>
<dbReference type="AlphaFoldDB" id="A0A9J7AU54"/>
<gene>
    <name evidence="3 4" type="primary">nrdI</name>
    <name evidence="4" type="ORF">NUH88_16125</name>
</gene>
<dbReference type="NCBIfam" id="TIGR00333">
    <property type="entry name" value="nrdI"/>
    <property type="match status" value="1"/>
</dbReference>
<accession>A0A9J7AU54</accession>
<dbReference type="EMBL" id="CP102480">
    <property type="protein sequence ID" value="UUX48917.1"/>
    <property type="molecule type" value="Genomic_DNA"/>
</dbReference>
<dbReference type="PANTHER" id="PTHR37297:SF1">
    <property type="entry name" value="PROTEIN NRDI"/>
    <property type="match status" value="1"/>
</dbReference>
<dbReference type="PANTHER" id="PTHR37297">
    <property type="entry name" value="PROTEIN NRDI"/>
    <property type="match status" value="1"/>
</dbReference>
<dbReference type="PIRSF" id="PIRSF005087">
    <property type="entry name" value="NrdI"/>
    <property type="match status" value="1"/>
</dbReference>
<dbReference type="InterPro" id="IPR029039">
    <property type="entry name" value="Flavoprotein-like_sf"/>
</dbReference>
<evidence type="ECO:0000256" key="1">
    <source>
        <dbReference type="ARBA" id="ARBA00003999"/>
    </source>
</evidence>
<dbReference type="HAMAP" id="MF_00128">
    <property type="entry name" value="NrdI"/>
    <property type="match status" value="1"/>
</dbReference>
<reference evidence="4" key="1">
    <citation type="submission" date="2022-08" db="EMBL/GenBank/DDBJ databases">
        <title>Nisaea acidiphila sp. nov., isolated from a marine algal debris and emended description of the genus Nisaea Urios et al. 2008.</title>
        <authorList>
            <person name="Kwon K."/>
        </authorList>
    </citation>
    <scope>NUCLEOTIDE SEQUENCE</scope>
    <source>
        <strain evidence="4">MEBiC11861</strain>
    </source>
</reference>
<dbReference type="InterPro" id="IPR020852">
    <property type="entry name" value="RNR_Ib_NrdI_bac"/>
</dbReference>
<sequence length="138" mass="15200">MPVLVYFSSRSENTARFVERLGLPAERIPVSPDQPLPEPQEPFILICPTYADGEGRGAVPKQVIRFLNDPTCRGLLRGVIAGGNRNFGQTYALAGDVIARKCDIPVLYRFELAGTETDIARVRTGLATFWRMECSTAA</sequence>
<comment type="function">
    <text evidence="1 3">Probably involved in ribonucleotide reductase function.</text>
</comment>
<comment type="similarity">
    <text evidence="2 3">Belongs to the NrdI family.</text>
</comment>
<dbReference type="Gene3D" id="3.40.50.360">
    <property type="match status" value="1"/>
</dbReference>
<keyword evidence="5" id="KW-1185">Reference proteome</keyword>
<organism evidence="4 5">
    <name type="scientific">Nisaea acidiphila</name>
    <dbReference type="NCBI Taxonomy" id="1862145"/>
    <lineage>
        <taxon>Bacteria</taxon>
        <taxon>Pseudomonadati</taxon>
        <taxon>Pseudomonadota</taxon>
        <taxon>Alphaproteobacteria</taxon>
        <taxon>Rhodospirillales</taxon>
        <taxon>Thalassobaculaceae</taxon>
        <taxon>Nisaea</taxon>
    </lineage>
</organism>
<name>A0A9J7AU54_9PROT</name>
<evidence type="ECO:0000256" key="2">
    <source>
        <dbReference type="ARBA" id="ARBA00009942"/>
    </source>
</evidence>
<dbReference type="GO" id="GO:0010181">
    <property type="term" value="F:FMN binding"/>
    <property type="evidence" value="ECO:0007669"/>
    <property type="project" value="InterPro"/>
</dbReference>